<accession>A0ABP1WUF2</accession>
<keyword evidence="2" id="KW-1185">Reference proteome</keyword>
<reference evidence="1 2" key="1">
    <citation type="submission" date="2014-06" db="EMBL/GenBank/DDBJ databases">
        <authorList>
            <person name="Le Roux F."/>
        </authorList>
    </citation>
    <scope>NUCLEOTIDE SEQUENCE [LARGE SCALE GENOMIC DNA]</scope>
    <source>
        <strain evidence="1 2">J5-4</strain>
    </source>
</reference>
<name>A0ABP1WUF2_9VIBR</name>
<dbReference type="EMBL" id="CCJX01000103">
    <property type="protein sequence ID" value="CDT33618.1"/>
    <property type="molecule type" value="Genomic_DNA"/>
</dbReference>
<evidence type="ECO:0000313" key="1">
    <source>
        <dbReference type="EMBL" id="CDT33618.1"/>
    </source>
</evidence>
<organism evidence="1 2">
    <name type="scientific">Vibrio crassostreae</name>
    <dbReference type="NCBI Taxonomy" id="246167"/>
    <lineage>
        <taxon>Bacteria</taxon>
        <taxon>Pseudomonadati</taxon>
        <taxon>Pseudomonadota</taxon>
        <taxon>Gammaproteobacteria</taxon>
        <taxon>Vibrionales</taxon>
        <taxon>Vibrionaceae</taxon>
        <taxon>Vibrio</taxon>
    </lineage>
</organism>
<comment type="caution">
    <text evidence="1">The sequence shown here is derived from an EMBL/GenBank/DDBJ whole genome shotgun (WGS) entry which is preliminary data.</text>
</comment>
<proteinExistence type="predicted"/>
<sequence>MVGTKLKIRHWDKRHYQQHHPRCHYTLNNIQLHCREAMSKLSINPCRTRPHNRSTNGRQFTYIHPCLSFIFCCYDYGYGYGYAHRLNRNCHHVSLNTNKEAEITSSNTIEFYKIHPCFESHKKRQHIISNW</sequence>
<dbReference type="Proteomes" id="UP000049077">
    <property type="component" value="Unassembled WGS sequence"/>
</dbReference>
<protein>
    <submittedName>
        <fullName evidence="1">Uncharacterized protein</fullName>
    </submittedName>
</protein>
<gene>
    <name evidence="1" type="ORF">VCR4J5_200162</name>
</gene>
<evidence type="ECO:0000313" key="2">
    <source>
        <dbReference type="Proteomes" id="UP000049077"/>
    </source>
</evidence>